<dbReference type="RefSeq" id="WP_390333031.1">
    <property type="nucleotide sequence ID" value="NZ_JBHRTP010000090.1"/>
</dbReference>
<feature type="coiled-coil region" evidence="1">
    <location>
        <begin position="17"/>
        <end position="51"/>
    </location>
</feature>
<dbReference type="InterPro" id="IPR011486">
    <property type="entry name" value="BBP2"/>
</dbReference>
<dbReference type="EMBL" id="JBHRTP010000090">
    <property type="protein sequence ID" value="MFC3110819.1"/>
    <property type="molecule type" value="Genomic_DNA"/>
</dbReference>
<name>A0ABV7F9D1_9BURK</name>
<dbReference type="SUPFAM" id="SSF56935">
    <property type="entry name" value="Porins"/>
    <property type="match status" value="1"/>
</dbReference>
<keyword evidence="2" id="KW-0732">Signal</keyword>
<protein>
    <submittedName>
        <fullName evidence="3">DUF3138 family protein</fullName>
    </submittedName>
</protein>
<accession>A0ABV7F9D1</accession>
<keyword evidence="4" id="KW-1185">Reference proteome</keyword>
<feature type="signal peptide" evidence="2">
    <location>
        <begin position="1"/>
        <end position="21"/>
    </location>
</feature>
<evidence type="ECO:0000256" key="1">
    <source>
        <dbReference type="SAM" id="Coils"/>
    </source>
</evidence>
<evidence type="ECO:0000256" key="2">
    <source>
        <dbReference type="SAM" id="SignalP"/>
    </source>
</evidence>
<reference evidence="4" key="1">
    <citation type="journal article" date="2019" name="Int. J. Syst. Evol. Microbiol.">
        <title>The Global Catalogue of Microorganisms (GCM) 10K type strain sequencing project: providing services to taxonomists for standard genome sequencing and annotation.</title>
        <authorList>
            <consortium name="The Broad Institute Genomics Platform"/>
            <consortium name="The Broad Institute Genome Sequencing Center for Infectious Disease"/>
            <person name="Wu L."/>
            <person name="Ma J."/>
        </authorList>
    </citation>
    <scope>NUCLEOTIDE SEQUENCE [LARGE SCALE GENOMIC DNA]</scope>
    <source>
        <strain evidence="4">KCTC 42986</strain>
    </source>
</reference>
<evidence type="ECO:0000313" key="3">
    <source>
        <dbReference type="EMBL" id="MFC3110819.1"/>
    </source>
</evidence>
<organism evidence="3 4">
    <name type="scientific">Undibacterium arcticum</name>
    <dbReference type="NCBI Taxonomy" id="1762892"/>
    <lineage>
        <taxon>Bacteria</taxon>
        <taxon>Pseudomonadati</taxon>
        <taxon>Pseudomonadota</taxon>
        <taxon>Betaproteobacteria</taxon>
        <taxon>Burkholderiales</taxon>
        <taxon>Oxalobacteraceae</taxon>
        <taxon>Undibacterium</taxon>
    </lineage>
</organism>
<proteinExistence type="predicted"/>
<gene>
    <name evidence="3" type="ORF">ACFOFO_23175</name>
</gene>
<dbReference type="Pfam" id="PF07642">
    <property type="entry name" value="BBP2"/>
    <property type="match status" value="1"/>
</dbReference>
<comment type="caution">
    <text evidence="3">The sequence shown here is derived from an EMBL/GenBank/DDBJ whole genome shotgun (WGS) entry which is preliminary data.</text>
</comment>
<feature type="chain" id="PRO_5046358967" evidence="2">
    <location>
        <begin position="22"/>
        <end position="465"/>
    </location>
</feature>
<evidence type="ECO:0000313" key="4">
    <source>
        <dbReference type="Proteomes" id="UP001595530"/>
    </source>
</evidence>
<dbReference type="Proteomes" id="UP001595530">
    <property type="component" value="Unassembled WGS sequence"/>
</dbReference>
<keyword evidence="1" id="KW-0175">Coiled coil</keyword>
<sequence>MQTLKKIVIAIALAFPAVAIAQNAQEMRAELDALKSKVKQLETMVDQVSAKANRSVIVDGFDADTRAELTRTRVKTEATEDQMEASGFKGLKVSGFIDPTYIYNQRQKTSSFVFMKNFGDRNGDGSVPGSSTVYGYDNAFFGTGLIRFEKEMEGGTKWLLELMPHKSYGDAAGFNAGSIVNQAYVTLPTGVGKDKFYAGQVGSWMGYEYELPTAKKTITNNLLFDFTEPAAFMTGLGYEHVDGAWDAKAIVGNLNNGRVTDRRAPALHWRVDYIPGEYWGVGASGVHGKTSGTTSVNYADIDTFFIRGDWSLFGQVEAGLAKGHAFDGRDSRWVGLSGLAAYKFTPSLEGIVRLDYIKNDKNGGGTPNLLSSGTCQADSGPTACGDYRNGFGPGIDNTTGLINDPNKGANRYALTLGLDYAMTANAMLKFEVRYDRATQNTFFDVGSSTFKKDNTLFGASTVVSF</sequence>